<organism evidence="2 3">
    <name type="scientific">Comamonas thiooxydans</name>
    <dbReference type="NCBI Taxonomy" id="363952"/>
    <lineage>
        <taxon>Bacteria</taxon>
        <taxon>Pseudomonadati</taxon>
        <taxon>Pseudomonadota</taxon>
        <taxon>Betaproteobacteria</taxon>
        <taxon>Burkholderiales</taxon>
        <taxon>Comamonadaceae</taxon>
        <taxon>Comamonas</taxon>
    </lineage>
</organism>
<proteinExistence type="predicted"/>
<accession>A0A0E3C055</accession>
<evidence type="ECO:0000313" key="2">
    <source>
        <dbReference type="EMBL" id="KGG89889.1"/>
    </source>
</evidence>
<name>A0A0E3C055_9BURK</name>
<comment type="caution">
    <text evidence="2">The sequence shown here is derived from an EMBL/GenBank/DDBJ whole genome shotgun (WGS) entry which is preliminary data.</text>
</comment>
<gene>
    <name evidence="2" type="ORF">P245_16570</name>
</gene>
<keyword evidence="1" id="KW-0812">Transmembrane</keyword>
<keyword evidence="1" id="KW-0472">Membrane</keyword>
<keyword evidence="1" id="KW-1133">Transmembrane helix</keyword>
<feature type="transmembrane region" description="Helical" evidence="1">
    <location>
        <begin position="6"/>
        <end position="29"/>
    </location>
</feature>
<evidence type="ECO:0000256" key="1">
    <source>
        <dbReference type="SAM" id="Phobius"/>
    </source>
</evidence>
<dbReference type="Proteomes" id="UP000029567">
    <property type="component" value="Unassembled WGS sequence"/>
</dbReference>
<dbReference type="EMBL" id="AWTN01000097">
    <property type="protein sequence ID" value="KGG89889.1"/>
    <property type="molecule type" value="Genomic_DNA"/>
</dbReference>
<evidence type="ECO:0000313" key="3">
    <source>
        <dbReference type="Proteomes" id="UP000029567"/>
    </source>
</evidence>
<reference evidence="2 3" key="1">
    <citation type="submission" date="2013-09" db="EMBL/GenBank/DDBJ databases">
        <title>High correlation between genotypes and phenotypes of environmental bacteria Comamonas testosteroni strains.</title>
        <authorList>
            <person name="Liu L."/>
            <person name="Zhu W."/>
            <person name="Xia X."/>
            <person name="Xu B."/>
            <person name="Luo M."/>
            <person name="Wang G."/>
        </authorList>
    </citation>
    <scope>NUCLEOTIDE SEQUENCE [LARGE SCALE GENOMIC DNA]</scope>
    <source>
        <strain evidence="2 3">JL14</strain>
    </source>
</reference>
<sequence>MEMVKAFAAASLVRIMKGNGVAVAVMILLSVR</sequence>
<dbReference type="AlphaFoldDB" id="A0A0E3C055"/>
<protein>
    <submittedName>
        <fullName evidence="2">Uncharacterized protein</fullName>
    </submittedName>
</protein>